<protein>
    <submittedName>
        <fullName evidence="1">MFS general substrate transporter</fullName>
    </submittedName>
</protein>
<evidence type="ECO:0000313" key="2">
    <source>
        <dbReference type="Proteomes" id="UP000308600"/>
    </source>
</evidence>
<name>A0ACD3A7I6_9AGAR</name>
<evidence type="ECO:0000313" key="1">
    <source>
        <dbReference type="EMBL" id="TFK61364.1"/>
    </source>
</evidence>
<reference evidence="1 2" key="1">
    <citation type="journal article" date="2019" name="Nat. Ecol. Evol.">
        <title>Megaphylogeny resolves global patterns of mushroom evolution.</title>
        <authorList>
            <person name="Varga T."/>
            <person name="Krizsan K."/>
            <person name="Foldi C."/>
            <person name="Dima B."/>
            <person name="Sanchez-Garcia M."/>
            <person name="Sanchez-Ramirez S."/>
            <person name="Szollosi G.J."/>
            <person name="Szarkandi J.G."/>
            <person name="Papp V."/>
            <person name="Albert L."/>
            <person name="Andreopoulos W."/>
            <person name="Angelini C."/>
            <person name="Antonin V."/>
            <person name="Barry K.W."/>
            <person name="Bougher N.L."/>
            <person name="Buchanan P."/>
            <person name="Buyck B."/>
            <person name="Bense V."/>
            <person name="Catcheside P."/>
            <person name="Chovatia M."/>
            <person name="Cooper J."/>
            <person name="Damon W."/>
            <person name="Desjardin D."/>
            <person name="Finy P."/>
            <person name="Geml J."/>
            <person name="Haridas S."/>
            <person name="Hughes K."/>
            <person name="Justo A."/>
            <person name="Karasinski D."/>
            <person name="Kautmanova I."/>
            <person name="Kiss B."/>
            <person name="Kocsube S."/>
            <person name="Kotiranta H."/>
            <person name="LaButti K.M."/>
            <person name="Lechner B.E."/>
            <person name="Liimatainen K."/>
            <person name="Lipzen A."/>
            <person name="Lukacs Z."/>
            <person name="Mihaltcheva S."/>
            <person name="Morgado L.N."/>
            <person name="Niskanen T."/>
            <person name="Noordeloos M.E."/>
            <person name="Ohm R.A."/>
            <person name="Ortiz-Santana B."/>
            <person name="Ovrebo C."/>
            <person name="Racz N."/>
            <person name="Riley R."/>
            <person name="Savchenko A."/>
            <person name="Shiryaev A."/>
            <person name="Soop K."/>
            <person name="Spirin V."/>
            <person name="Szebenyi C."/>
            <person name="Tomsovsky M."/>
            <person name="Tulloss R.E."/>
            <person name="Uehling J."/>
            <person name="Grigoriev I.V."/>
            <person name="Vagvolgyi C."/>
            <person name="Papp T."/>
            <person name="Martin F.M."/>
            <person name="Miettinen O."/>
            <person name="Hibbett D.S."/>
            <person name="Nagy L.G."/>
        </authorList>
    </citation>
    <scope>NUCLEOTIDE SEQUENCE [LARGE SCALE GENOMIC DNA]</scope>
    <source>
        <strain evidence="1 2">NL-1719</strain>
    </source>
</reference>
<proteinExistence type="predicted"/>
<accession>A0ACD3A7I6</accession>
<gene>
    <name evidence="1" type="ORF">BDN72DRAFT_849768</name>
</gene>
<sequence length="525" mass="56084">MDPSVAQAPDPLASQSPARKNILLLLFCVAQFLDVFSTSSLFSAIPAISNAVGLNNSQSVWLNSAYQLTFASFLLVSGRMADIYNPKYIFLAGAGPLGAFALGAGFVRNKVAIIILRALSGCAASLTIPSSLRLLVHMFPDPADQARAVSFFALSGAIGNVLGVVIGALFVSFASWPWVFWFISIMAFLVFFSCAVLIPQLPRQTGKGTARNLDAIGVSTLTLSVLLFIFALTSGSVDGWGKAEVIVTLVLAVILFVAFFIWEARIPEDKAALPPKMWFYPNFGLLIAIALIPYTWWSSVYLLFAWLWQEVYGWSAIISGLHFLPIGLFVFPTMGIVGGFQQKVKPNLLLLGALILMFIGTILLPFADRPSRYFPLVFPAFCIGTAGTIITFTTVNIALFAVTPPHLAGTVGAIFNCALQLSTAVGSAAITSIQTSVQESHGGPTGYQGRAAGFWFLTACVAIETVALVVFWKNPPQAVSKEPEEKTDGTVDQVNDGAEKKAVEAEGGSTPSGSDSRSVNNNGRA</sequence>
<dbReference type="Proteomes" id="UP000308600">
    <property type="component" value="Unassembled WGS sequence"/>
</dbReference>
<keyword evidence="2" id="KW-1185">Reference proteome</keyword>
<dbReference type="EMBL" id="ML208668">
    <property type="protein sequence ID" value="TFK61364.1"/>
    <property type="molecule type" value="Genomic_DNA"/>
</dbReference>
<organism evidence="1 2">
    <name type="scientific">Pluteus cervinus</name>
    <dbReference type="NCBI Taxonomy" id="181527"/>
    <lineage>
        <taxon>Eukaryota</taxon>
        <taxon>Fungi</taxon>
        <taxon>Dikarya</taxon>
        <taxon>Basidiomycota</taxon>
        <taxon>Agaricomycotina</taxon>
        <taxon>Agaricomycetes</taxon>
        <taxon>Agaricomycetidae</taxon>
        <taxon>Agaricales</taxon>
        <taxon>Pluteineae</taxon>
        <taxon>Pluteaceae</taxon>
        <taxon>Pluteus</taxon>
    </lineage>
</organism>